<dbReference type="InterPro" id="IPR006153">
    <property type="entry name" value="Cation/H_exchanger_TM"/>
</dbReference>
<evidence type="ECO:0000256" key="12">
    <source>
        <dbReference type="SAM" id="Phobius"/>
    </source>
</evidence>
<keyword evidence="11" id="KW-0739">Sodium transport</keyword>
<evidence type="ECO:0000256" key="10">
    <source>
        <dbReference type="ARBA" id="ARBA00023136"/>
    </source>
</evidence>
<evidence type="ECO:0000256" key="2">
    <source>
        <dbReference type="ARBA" id="ARBA00007367"/>
    </source>
</evidence>
<evidence type="ECO:0000313" key="14">
    <source>
        <dbReference type="EMBL" id="MBB5758380.1"/>
    </source>
</evidence>
<dbReference type="PANTHER" id="PTHR10110">
    <property type="entry name" value="SODIUM/HYDROGEN EXCHANGER"/>
    <property type="match status" value="1"/>
</dbReference>
<evidence type="ECO:0000256" key="3">
    <source>
        <dbReference type="ARBA" id="ARBA00022448"/>
    </source>
</evidence>
<organism evidence="14 15">
    <name type="scientific">Methylorubrum rhodinum</name>
    <dbReference type="NCBI Taxonomy" id="29428"/>
    <lineage>
        <taxon>Bacteria</taxon>
        <taxon>Pseudomonadati</taxon>
        <taxon>Pseudomonadota</taxon>
        <taxon>Alphaproteobacteria</taxon>
        <taxon>Hyphomicrobiales</taxon>
        <taxon>Methylobacteriaceae</taxon>
        <taxon>Methylorubrum</taxon>
    </lineage>
</organism>
<keyword evidence="4" id="KW-0050">Antiport</keyword>
<feature type="transmembrane region" description="Helical" evidence="12">
    <location>
        <begin position="75"/>
        <end position="92"/>
    </location>
</feature>
<evidence type="ECO:0000256" key="4">
    <source>
        <dbReference type="ARBA" id="ARBA00022449"/>
    </source>
</evidence>
<feature type="transmembrane region" description="Helical" evidence="12">
    <location>
        <begin position="209"/>
        <end position="229"/>
    </location>
</feature>
<comment type="caution">
    <text evidence="14">The sequence shown here is derived from an EMBL/GenBank/DDBJ whole genome shotgun (WGS) entry which is preliminary data.</text>
</comment>
<feature type="transmembrane region" description="Helical" evidence="12">
    <location>
        <begin position="136"/>
        <end position="156"/>
    </location>
</feature>
<dbReference type="GO" id="GO:0098719">
    <property type="term" value="P:sodium ion import across plasma membrane"/>
    <property type="evidence" value="ECO:0007669"/>
    <property type="project" value="TreeGrafter"/>
</dbReference>
<dbReference type="GO" id="GO:0015386">
    <property type="term" value="F:potassium:proton antiporter activity"/>
    <property type="evidence" value="ECO:0007669"/>
    <property type="project" value="TreeGrafter"/>
</dbReference>
<feature type="transmembrane region" description="Helical" evidence="12">
    <location>
        <begin position="176"/>
        <end position="197"/>
    </location>
</feature>
<feature type="transmembrane region" description="Helical" evidence="12">
    <location>
        <begin position="324"/>
        <end position="348"/>
    </location>
</feature>
<proteinExistence type="inferred from homology"/>
<keyword evidence="15" id="KW-1185">Reference proteome</keyword>
<comment type="similarity">
    <text evidence="2">Belongs to the monovalent cation:proton antiporter 1 (CPA1) transporter (TC 2.A.36) family.</text>
</comment>
<keyword evidence="7 12" id="KW-1133">Transmembrane helix</keyword>
<dbReference type="Proteomes" id="UP000583454">
    <property type="component" value="Unassembled WGS sequence"/>
</dbReference>
<keyword evidence="8" id="KW-0915">Sodium</keyword>
<dbReference type="Gene3D" id="6.10.140.1330">
    <property type="match status" value="1"/>
</dbReference>
<dbReference type="AlphaFoldDB" id="A0A840ZM34"/>
<evidence type="ECO:0000313" key="15">
    <source>
        <dbReference type="Proteomes" id="UP000583454"/>
    </source>
</evidence>
<feature type="domain" description="Cation/H+ exchanger transmembrane" evidence="13">
    <location>
        <begin position="16"/>
        <end position="412"/>
    </location>
</feature>
<keyword evidence="6 12" id="KW-0812">Transmembrane</keyword>
<evidence type="ECO:0000256" key="9">
    <source>
        <dbReference type="ARBA" id="ARBA00023065"/>
    </source>
</evidence>
<evidence type="ECO:0000256" key="1">
    <source>
        <dbReference type="ARBA" id="ARBA00004651"/>
    </source>
</evidence>
<evidence type="ECO:0000256" key="11">
    <source>
        <dbReference type="ARBA" id="ARBA00023201"/>
    </source>
</evidence>
<keyword evidence="3" id="KW-0813">Transport</keyword>
<evidence type="ECO:0000259" key="13">
    <source>
        <dbReference type="Pfam" id="PF00999"/>
    </source>
</evidence>
<keyword evidence="5" id="KW-1003">Cell membrane</keyword>
<protein>
    <submittedName>
        <fullName evidence="14">CPA1 family monovalent cation:H+ antiporter</fullName>
    </submittedName>
</protein>
<name>A0A840ZM34_9HYPH</name>
<evidence type="ECO:0000256" key="5">
    <source>
        <dbReference type="ARBA" id="ARBA00022475"/>
    </source>
</evidence>
<evidence type="ECO:0000256" key="6">
    <source>
        <dbReference type="ARBA" id="ARBA00022692"/>
    </source>
</evidence>
<feature type="transmembrane region" description="Helical" evidence="12">
    <location>
        <begin position="35"/>
        <end position="55"/>
    </location>
</feature>
<dbReference type="Pfam" id="PF00999">
    <property type="entry name" value="Na_H_Exchanger"/>
    <property type="match status" value="1"/>
</dbReference>
<gene>
    <name evidence="14" type="ORF">HNR00_003100</name>
</gene>
<dbReference type="GO" id="GO:0015385">
    <property type="term" value="F:sodium:proton antiporter activity"/>
    <property type="evidence" value="ECO:0007669"/>
    <property type="project" value="InterPro"/>
</dbReference>
<evidence type="ECO:0000256" key="8">
    <source>
        <dbReference type="ARBA" id="ARBA00023053"/>
    </source>
</evidence>
<feature type="transmembrane region" description="Helical" evidence="12">
    <location>
        <begin position="104"/>
        <end position="130"/>
    </location>
</feature>
<feature type="transmembrane region" description="Helical" evidence="12">
    <location>
        <begin position="6"/>
        <end position="23"/>
    </location>
</feature>
<dbReference type="PANTHER" id="PTHR10110:SF195">
    <property type="entry name" value="NA(+)_H(+) ANTIPORTER NHAS2"/>
    <property type="match status" value="1"/>
</dbReference>
<evidence type="ECO:0000256" key="7">
    <source>
        <dbReference type="ARBA" id="ARBA00022989"/>
    </source>
</evidence>
<feature type="transmembrane region" description="Helical" evidence="12">
    <location>
        <begin position="290"/>
        <end position="312"/>
    </location>
</feature>
<feature type="transmembrane region" description="Helical" evidence="12">
    <location>
        <begin position="392"/>
        <end position="412"/>
    </location>
</feature>
<feature type="transmembrane region" description="Helical" evidence="12">
    <location>
        <begin position="238"/>
        <end position="255"/>
    </location>
</feature>
<dbReference type="GO" id="GO:0051453">
    <property type="term" value="P:regulation of intracellular pH"/>
    <property type="evidence" value="ECO:0007669"/>
    <property type="project" value="TreeGrafter"/>
</dbReference>
<reference evidence="14 15" key="1">
    <citation type="submission" date="2020-08" db="EMBL/GenBank/DDBJ databases">
        <title>Genomic Encyclopedia of Type Strains, Phase IV (KMG-IV): sequencing the most valuable type-strain genomes for metagenomic binning, comparative biology and taxonomic classification.</title>
        <authorList>
            <person name="Goeker M."/>
        </authorList>
    </citation>
    <scope>NUCLEOTIDE SEQUENCE [LARGE SCALE GENOMIC DNA]</scope>
    <source>
        <strain evidence="14 15">DSM 2163</strain>
    </source>
</reference>
<dbReference type="EMBL" id="JACHOP010000013">
    <property type="protein sequence ID" value="MBB5758380.1"/>
    <property type="molecule type" value="Genomic_DNA"/>
</dbReference>
<accession>A0A840ZM34</accession>
<dbReference type="GO" id="GO:0005886">
    <property type="term" value="C:plasma membrane"/>
    <property type="evidence" value="ECO:0007669"/>
    <property type="project" value="UniProtKB-SubCell"/>
</dbReference>
<sequence length="425" mass="44297">MPVISIFDLAALLLTLSALFGWLNHRFLRLPHTIGLLVMGLLASLALVGLDLAFPEQHLYEDLTKILRQVDFTDVVMNGMLAFLLFAGAMSLDLRALRDRAGAVATLALVGTLISTAIVGGAFWAAAQAIGLPVPLAWALVFGSLISPTDPVAVLATLKNVKVPEALEVEMQGEALFNDGIGIVLFTVLVAFAAGSGGEATSAGGVARLLLQEAGGGLVLGVATGYVAYRAMRAIDDFPVEVLITLALVAGTYALAQKLHFSGPLAVVAAGLLVGDRAPRDAMSEETQGYVSSLWTLIDEVLNSVLFLLIGLEVLVLRFEAAGLVLAACAIPIVLAARLAAVSTPLLAFRWGGNLSARNVPFLTWAGVRGGISVALALSVPESDAKPAILAATYAVVLFTIVVQGSTLGMVARRTLKDVPERDAA</sequence>
<keyword evidence="10 12" id="KW-0472">Membrane</keyword>
<keyword evidence="9" id="KW-0406">Ion transport</keyword>
<comment type="subcellular location">
    <subcellularLocation>
        <location evidence="1">Cell membrane</location>
        <topology evidence="1">Multi-pass membrane protein</topology>
    </subcellularLocation>
</comment>
<dbReference type="InterPro" id="IPR018422">
    <property type="entry name" value="Cation/H_exchanger_CPA1"/>
</dbReference>